<evidence type="ECO:0000256" key="4">
    <source>
        <dbReference type="ARBA" id="ARBA00022692"/>
    </source>
</evidence>
<dbReference type="EMBL" id="KR270640">
    <property type="protein sequence ID" value="ALJ93708.1"/>
    <property type="molecule type" value="Genomic_DNA"/>
</dbReference>
<evidence type="ECO:0000256" key="8">
    <source>
        <dbReference type="ARBA" id="ARBA00049551"/>
    </source>
</evidence>
<feature type="transmembrane region" description="Helical" evidence="9">
    <location>
        <begin position="540"/>
        <end position="559"/>
    </location>
</feature>
<comment type="catalytic activity">
    <reaction evidence="8">
        <text>a ubiquinone + NADH + 5 H(+)(in) = a ubiquinol + NAD(+) + 4 H(+)(out)</text>
        <dbReference type="Rhea" id="RHEA:29091"/>
        <dbReference type="Rhea" id="RHEA-COMP:9565"/>
        <dbReference type="Rhea" id="RHEA-COMP:9566"/>
        <dbReference type="ChEBI" id="CHEBI:15378"/>
        <dbReference type="ChEBI" id="CHEBI:16389"/>
        <dbReference type="ChEBI" id="CHEBI:17976"/>
        <dbReference type="ChEBI" id="CHEBI:57540"/>
        <dbReference type="ChEBI" id="CHEBI:57945"/>
        <dbReference type="EC" id="7.1.1.2"/>
    </reaction>
</comment>
<feature type="transmembrane region" description="Helical" evidence="9">
    <location>
        <begin position="392"/>
        <end position="410"/>
    </location>
</feature>
<dbReference type="PANTHER" id="PTHR42829">
    <property type="entry name" value="NADH-UBIQUINONE OXIDOREDUCTASE CHAIN 5"/>
    <property type="match status" value="1"/>
</dbReference>
<dbReference type="GO" id="GO:0015990">
    <property type="term" value="P:electron transport coupled proton transport"/>
    <property type="evidence" value="ECO:0007669"/>
    <property type="project" value="TreeGrafter"/>
</dbReference>
<feature type="transmembrane region" description="Helical" evidence="9">
    <location>
        <begin position="292"/>
        <end position="312"/>
    </location>
</feature>
<evidence type="ECO:0000256" key="1">
    <source>
        <dbReference type="ARBA" id="ARBA00003257"/>
    </source>
</evidence>
<keyword evidence="4 9" id="KW-0812">Transmembrane</keyword>
<dbReference type="PANTHER" id="PTHR42829:SF2">
    <property type="entry name" value="NADH-UBIQUINONE OXIDOREDUCTASE CHAIN 5"/>
    <property type="match status" value="1"/>
</dbReference>
<feature type="transmembrane region" description="Helical" evidence="9">
    <location>
        <begin position="6"/>
        <end position="27"/>
    </location>
</feature>
<evidence type="ECO:0000256" key="9">
    <source>
        <dbReference type="SAM" id="Phobius"/>
    </source>
</evidence>
<proteinExistence type="predicted"/>
<keyword evidence="5 9" id="KW-1133">Transmembrane helix</keyword>
<dbReference type="GO" id="GO:0042773">
    <property type="term" value="P:ATP synthesis coupled electron transport"/>
    <property type="evidence" value="ECO:0007669"/>
    <property type="project" value="InterPro"/>
</dbReference>
<keyword evidence="6 9" id="KW-0472">Membrane</keyword>
<evidence type="ECO:0000256" key="2">
    <source>
        <dbReference type="ARBA" id="ARBA00004141"/>
    </source>
</evidence>
<feature type="transmembrane region" description="Helical" evidence="9">
    <location>
        <begin position="208"/>
        <end position="227"/>
    </location>
</feature>
<keyword evidence="11" id="KW-0496">Mitochondrion</keyword>
<evidence type="ECO:0000256" key="3">
    <source>
        <dbReference type="ARBA" id="ARBA00012944"/>
    </source>
</evidence>
<comment type="subcellular location">
    <subcellularLocation>
        <location evidence="2">Membrane</location>
        <topology evidence="2">Multi-pass membrane protein</topology>
    </subcellularLocation>
</comment>
<name>A0A342I4D3_9HYME</name>
<gene>
    <name evidence="11" type="primary">ND5</name>
</gene>
<organism evidence="11">
    <name type="scientific">Telenomus dignus</name>
    <dbReference type="NCBI Taxonomy" id="1738631"/>
    <lineage>
        <taxon>Eukaryota</taxon>
        <taxon>Metazoa</taxon>
        <taxon>Ecdysozoa</taxon>
        <taxon>Arthropoda</taxon>
        <taxon>Hexapoda</taxon>
        <taxon>Insecta</taxon>
        <taxon>Pterygota</taxon>
        <taxon>Neoptera</taxon>
        <taxon>Endopterygota</taxon>
        <taxon>Hymenoptera</taxon>
        <taxon>Apocrita</taxon>
        <taxon>Proctotrupomorpha</taxon>
        <taxon>Platygastroidea</taxon>
        <taxon>Scelionidae</taxon>
        <taxon>Telenominae</taxon>
        <taxon>Telenomus</taxon>
    </lineage>
</organism>
<feature type="transmembrane region" description="Helical" evidence="9">
    <location>
        <begin position="167"/>
        <end position="188"/>
    </location>
</feature>
<protein>
    <recommendedName>
        <fullName evidence="3">NADH:ubiquinone reductase (H(+)-translocating)</fullName>
        <ecNumber evidence="3">7.1.1.2</ecNumber>
    </recommendedName>
    <alternativeName>
        <fullName evidence="7">NADH dehydrogenase subunit 5</fullName>
    </alternativeName>
</protein>
<evidence type="ECO:0000256" key="7">
    <source>
        <dbReference type="ARBA" id="ARBA00031027"/>
    </source>
</evidence>
<feature type="transmembrane region" description="Helical" evidence="9">
    <location>
        <begin position="48"/>
        <end position="71"/>
    </location>
</feature>
<dbReference type="EC" id="7.1.1.2" evidence="3"/>
<reference evidence="11" key="1">
    <citation type="submission" date="2015-04" db="EMBL/GenBank/DDBJ databases">
        <title>The complete mitochondrial genome of Telenomus dignus.</title>
        <authorList>
            <person name="Wei S.J."/>
            <person name="Wu Q.L."/>
        </authorList>
    </citation>
    <scope>NUCLEOTIDE SEQUENCE</scope>
</reference>
<feature type="transmembrane region" description="Helical" evidence="9">
    <location>
        <begin position="332"/>
        <end position="352"/>
    </location>
</feature>
<feature type="transmembrane region" description="Helical" evidence="9">
    <location>
        <begin position="422"/>
        <end position="446"/>
    </location>
</feature>
<dbReference type="InterPro" id="IPR001750">
    <property type="entry name" value="ND/Mrp_TM"/>
</dbReference>
<geneLocation type="mitochondrion" evidence="11"/>
<evidence type="ECO:0000259" key="10">
    <source>
        <dbReference type="Pfam" id="PF00361"/>
    </source>
</evidence>
<sequence length="561" mass="66878">MLIYLNLGMMMLLMSFFFMFMLMKFLILKLKVFIEFELMKIFGLNFSVLLYFDYKTLMFMMLVLMISSMIIFYSMEYMNSDIYSIRFIYILMLFVISMLLMIMGQNLLMILLGWDGLGLISYCLVIYYNSWNSYFSGMLTILTNRLGDIGLLLSISMMSIYGDWNYLLLNFNLLNLMMIFFLMLGAFTKSAQIPFSSWLPMAMAAPTPISSLVHSSTLVTAGVYLMIRLKSVMFYNFNFKLFMLFLSLMTMFFSGMVASFENDFKKVIALSTLSQLGIMMFTLMMGFSMLSFFHLIIHAMFKSLLFMCAGLILHAMNNNQDVRYLGGMSKMLLLTMIFFHCSNLALCGFPFLSGFYSKDMILEFSIFMNLNFLILIMFYISISFTVIYTFRLIYYSIFNLMMFNSIWLCYDSKIMNFSMIFMFWFLYLVEVYLDDLFLIQFHLIILINNLNYFLNMMIFFSMFIGLFIFILNKFKIFKILLIFNFMKFMWFMNNFSMFFSKNFLAFSDKMFLELDKGWFEKTSKDMIFLIYINLMKMENFIMLMMVSIFFFFFLMLIFFNM</sequence>
<feature type="transmembrane region" description="Helical" evidence="9">
    <location>
        <begin position="107"/>
        <end position="128"/>
    </location>
</feature>
<dbReference type="InterPro" id="IPR003945">
    <property type="entry name" value="NU5C-like"/>
</dbReference>
<feature type="transmembrane region" description="Helical" evidence="9">
    <location>
        <begin position="83"/>
        <end position="100"/>
    </location>
</feature>
<feature type="transmembrane region" description="Helical" evidence="9">
    <location>
        <begin position="452"/>
        <end position="472"/>
    </location>
</feature>
<dbReference type="GO" id="GO:0008137">
    <property type="term" value="F:NADH dehydrogenase (ubiquinone) activity"/>
    <property type="evidence" value="ECO:0007669"/>
    <property type="project" value="UniProtKB-EC"/>
</dbReference>
<accession>A0A342I4D3</accession>
<dbReference type="PRINTS" id="PR01434">
    <property type="entry name" value="NADHDHGNASE5"/>
</dbReference>
<evidence type="ECO:0000256" key="6">
    <source>
        <dbReference type="ARBA" id="ARBA00023136"/>
    </source>
</evidence>
<feature type="transmembrane region" description="Helical" evidence="9">
    <location>
        <begin position="364"/>
        <end position="386"/>
    </location>
</feature>
<dbReference type="GO" id="GO:0016020">
    <property type="term" value="C:membrane"/>
    <property type="evidence" value="ECO:0007669"/>
    <property type="project" value="UniProtKB-SubCell"/>
</dbReference>
<comment type="function">
    <text evidence="1">Core subunit of the mitochondrial membrane respiratory chain NADH dehydrogenase (Complex I) that is believed to belong to the minimal assembly required for catalysis. Complex I functions in the transfer of electrons from NADH to the respiratory chain. The immediate electron acceptor for the enzyme is believed to be ubiquinone.</text>
</comment>
<feature type="transmembrane region" description="Helical" evidence="9">
    <location>
        <begin position="479"/>
        <end position="499"/>
    </location>
</feature>
<evidence type="ECO:0000313" key="11">
    <source>
        <dbReference type="EMBL" id="ALJ93708.1"/>
    </source>
</evidence>
<dbReference type="Pfam" id="PF00361">
    <property type="entry name" value="Proton_antipo_M"/>
    <property type="match status" value="1"/>
</dbReference>
<evidence type="ECO:0000256" key="5">
    <source>
        <dbReference type="ARBA" id="ARBA00022989"/>
    </source>
</evidence>
<feature type="domain" description="NADH:quinone oxidoreductase/Mrp antiporter transmembrane" evidence="10">
    <location>
        <begin position="105"/>
        <end position="379"/>
    </location>
</feature>
<dbReference type="GO" id="GO:0003954">
    <property type="term" value="F:NADH dehydrogenase activity"/>
    <property type="evidence" value="ECO:0007669"/>
    <property type="project" value="TreeGrafter"/>
</dbReference>
<dbReference type="AlphaFoldDB" id="A0A342I4D3"/>
<feature type="transmembrane region" description="Helical" evidence="9">
    <location>
        <begin position="239"/>
        <end position="260"/>
    </location>
</feature>